<organism evidence="1 2">
    <name type="scientific">Puniceibacterium antarcticum</name>
    <dbReference type="NCBI Taxonomy" id="1206336"/>
    <lineage>
        <taxon>Bacteria</taxon>
        <taxon>Pseudomonadati</taxon>
        <taxon>Pseudomonadota</taxon>
        <taxon>Alphaproteobacteria</taxon>
        <taxon>Rhodobacterales</taxon>
        <taxon>Paracoccaceae</taxon>
        <taxon>Puniceibacterium</taxon>
    </lineage>
</organism>
<proteinExistence type="predicted"/>
<evidence type="ECO:0000313" key="2">
    <source>
        <dbReference type="Proteomes" id="UP000231259"/>
    </source>
</evidence>
<accession>A0A2G8RGU7</accession>
<dbReference type="AlphaFoldDB" id="A0A2G8RGU7"/>
<name>A0A2G8RGU7_9RHOB</name>
<comment type="caution">
    <text evidence="1">The sequence shown here is derived from an EMBL/GenBank/DDBJ whole genome shotgun (WGS) entry which is preliminary data.</text>
</comment>
<sequence>MKTKPLTAAQIDTLAQRLSEPPIAPTASAKKAGDNLARLLAAQIGNDRAALAFTSILTAATFEQAEARLTLVLDYGNTGPVADAVPGQEQKAAGAPVTGKRKAILEQAQSGVLPQAPDFSKPTHARFRAKLAQIVALAEAGDIAALRAFEINPVSSSPKALARYRDNAVLAIGAREDRAIHDRLP</sequence>
<reference evidence="1 2" key="1">
    <citation type="submission" date="2013-09" db="EMBL/GenBank/DDBJ databases">
        <title>Genome sequencing of Phaeobacter antarcticus sp. nov. SM1211.</title>
        <authorList>
            <person name="Zhang X.-Y."/>
            <person name="Liu C."/>
            <person name="Chen X.-L."/>
            <person name="Xie B.-B."/>
            <person name="Qin Q.-L."/>
            <person name="Rong J.-C."/>
            <person name="Zhang Y.-Z."/>
        </authorList>
    </citation>
    <scope>NUCLEOTIDE SEQUENCE [LARGE SCALE GENOMIC DNA]</scope>
    <source>
        <strain evidence="1 2">SM1211</strain>
    </source>
</reference>
<dbReference type="EMBL" id="AWWI01000059">
    <property type="protein sequence ID" value="PIL20750.1"/>
    <property type="molecule type" value="Genomic_DNA"/>
</dbReference>
<dbReference type="Proteomes" id="UP000231259">
    <property type="component" value="Unassembled WGS sequence"/>
</dbReference>
<keyword evidence="2" id="KW-1185">Reference proteome</keyword>
<evidence type="ECO:0000313" key="1">
    <source>
        <dbReference type="EMBL" id="PIL20750.1"/>
    </source>
</evidence>
<dbReference type="RefSeq" id="WP_099910409.1">
    <property type="nucleotide sequence ID" value="NZ_AWWI01000059.1"/>
</dbReference>
<protein>
    <submittedName>
        <fullName evidence="1">Uncharacterized protein</fullName>
    </submittedName>
</protein>
<dbReference type="OrthoDB" id="7876977at2"/>
<gene>
    <name evidence="1" type="ORF">P775_07955</name>
</gene>